<organism evidence="1 2">
    <name type="scientific">Phlebia brevispora</name>
    <dbReference type="NCBI Taxonomy" id="194682"/>
    <lineage>
        <taxon>Eukaryota</taxon>
        <taxon>Fungi</taxon>
        <taxon>Dikarya</taxon>
        <taxon>Basidiomycota</taxon>
        <taxon>Agaricomycotina</taxon>
        <taxon>Agaricomycetes</taxon>
        <taxon>Polyporales</taxon>
        <taxon>Meruliaceae</taxon>
        <taxon>Phlebia</taxon>
    </lineage>
</organism>
<name>A0ACC1T0V9_9APHY</name>
<dbReference type="Proteomes" id="UP001148662">
    <property type="component" value="Unassembled WGS sequence"/>
</dbReference>
<dbReference type="EMBL" id="JANHOG010000903">
    <property type="protein sequence ID" value="KAJ3550441.1"/>
    <property type="molecule type" value="Genomic_DNA"/>
</dbReference>
<reference evidence="1" key="1">
    <citation type="submission" date="2022-07" db="EMBL/GenBank/DDBJ databases">
        <title>Genome Sequence of Phlebia brevispora.</title>
        <authorList>
            <person name="Buettner E."/>
        </authorList>
    </citation>
    <scope>NUCLEOTIDE SEQUENCE</scope>
    <source>
        <strain evidence="1">MPL23</strain>
    </source>
</reference>
<comment type="caution">
    <text evidence="1">The sequence shown here is derived from an EMBL/GenBank/DDBJ whole genome shotgun (WGS) entry which is preliminary data.</text>
</comment>
<proteinExistence type="predicted"/>
<protein>
    <submittedName>
        <fullName evidence="1">Uncharacterized protein</fullName>
    </submittedName>
</protein>
<keyword evidence="2" id="KW-1185">Reference proteome</keyword>
<sequence length="750" mass="81592">MSTLKDLTRNSVQSGLSASKWLSLCKLFVSKNQPAQDVDVGSQLSTSVLVLFSDYPGDPTLQAYLKCAIQDGMIPLATFVRSFLAAAKSPSMHNSSTLDMLCRIAVDYHYSTGLDPIGSLVPLTESPAVVFETVHHALSLLKTAFDLPATHFHQFTTSASELLILLLTCVNDFTQLNTNQAVTHFAEDASGLLAQPGLSPDVKHVLEQFILSLSYLLGEDAKAAREAEMVHSTLGKSHAVTPNSDSEIVSCSLLLRSLVARRVSEFGAGDGRHAIVLLIALVRSSSWTPTAFYTQLLLAAATCVAQEANSGVSTKSSLLWRAFVIGRLPHLISMFTQAVELDGVTISDWRQAMSAALASLLQEEDILAKCDLLYHHAGSDSTASLQHPFLGEFLHQLSTAGVIEPGFVSTLRTNLSMSELHPRMQSEAQEHASELDAYIESKLGIDTSADDIASLIERIWQDSCSHAAFAEAVRRRFRNCASSLDIEALGHLCEILYTHEFAMEILSLHVTLSDLVGQALVILEDYDCETVGKSCLKVPYYCLIVGFSTVTLSTTALQHGDRRPSPAILNSAASLYRMEELTGEESAAFATWHKALFDSGSEGIEDSILRSTRPKTLLHIAATLVCHAVAMCAENKLDKDVLNNGISYFLGPLLNWTLVGVIKVLLMEIQHRSYAPPVHLQVEVLQTLLQSTSCPKQVLKLVAAAILRALPEGNVQGQQRMVQFDPVPIRQVALKTLGLPIEGQGTRPHK</sequence>
<gene>
    <name evidence="1" type="ORF">NM688_g5076</name>
</gene>
<accession>A0ACC1T0V9</accession>
<evidence type="ECO:0000313" key="2">
    <source>
        <dbReference type="Proteomes" id="UP001148662"/>
    </source>
</evidence>
<evidence type="ECO:0000313" key="1">
    <source>
        <dbReference type="EMBL" id="KAJ3550441.1"/>
    </source>
</evidence>